<evidence type="ECO:0000259" key="9">
    <source>
        <dbReference type="Pfam" id="PF01648"/>
    </source>
</evidence>
<keyword evidence="4 8" id="KW-0276">Fatty acid metabolism</keyword>
<keyword evidence="3 8" id="KW-0479">Metal-binding</keyword>
<sequence>MTGPPCPMGVGLDLLERTELDRLFTRRWFLRYCYASEEIERARELTGRRRQEYLAGRFAAKEAVLKALGRGLFQGIAPYDILVGRAPDGAPRVELHGSAATAAPGVSVLVSITHKGDAVAAVALTIPLGSRDAPERTGCGTAAGTYEERRAV</sequence>
<comment type="subcellular location">
    <subcellularLocation>
        <location evidence="8">Cytoplasm</location>
    </subcellularLocation>
</comment>
<gene>
    <name evidence="8" type="primary">acpS</name>
    <name evidence="10" type="ORF">ABR748_26405</name>
</gene>
<proteinExistence type="inferred from homology"/>
<dbReference type="EC" id="2.7.8.7" evidence="8"/>
<dbReference type="InterPro" id="IPR002582">
    <property type="entry name" value="ACPS"/>
</dbReference>
<keyword evidence="2 8" id="KW-0808">Transferase</keyword>
<dbReference type="SUPFAM" id="SSF56214">
    <property type="entry name" value="4'-phosphopantetheinyl transferase"/>
    <property type="match status" value="1"/>
</dbReference>
<dbReference type="InterPro" id="IPR004568">
    <property type="entry name" value="Ppantetheine-prot_Trfase_dom"/>
</dbReference>
<keyword evidence="5 8" id="KW-0460">Magnesium</keyword>
<dbReference type="Gene3D" id="3.90.470.20">
    <property type="entry name" value="4'-phosphopantetheinyl transferase domain"/>
    <property type="match status" value="1"/>
</dbReference>
<comment type="cofactor">
    <cofactor evidence="8">
        <name>Mg(2+)</name>
        <dbReference type="ChEBI" id="CHEBI:18420"/>
    </cofactor>
</comment>
<evidence type="ECO:0000256" key="6">
    <source>
        <dbReference type="ARBA" id="ARBA00023098"/>
    </source>
</evidence>
<dbReference type="RefSeq" id="WP_234330821.1">
    <property type="nucleotide sequence ID" value="NZ_JBEJUE010000027.1"/>
</dbReference>
<feature type="binding site" evidence="8">
    <location>
        <position position="62"/>
    </location>
    <ligand>
        <name>Mg(2+)</name>
        <dbReference type="ChEBI" id="CHEBI:18420"/>
    </ligand>
</feature>
<feature type="binding site" evidence="8">
    <location>
        <position position="13"/>
    </location>
    <ligand>
        <name>Mg(2+)</name>
        <dbReference type="ChEBI" id="CHEBI:18420"/>
    </ligand>
</feature>
<evidence type="ECO:0000256" key="5">
    <source>
        <dbReference type="ARBA" id="ARBA00022842"/>
    </source>
</evidence>
<dbReference type="NCBIfam" id="TIGR00556">
    <property type="entry name" value="pantethn_trn"/>
    <property type="match status" value="1"/>
</dbReference>
<keyword evidence="8" id="KW-0963">Cytoplasm</keyword>
<dbReference type="Proteomes" id="UP001456562">
    <property type="component" value="Unassembled WGS sequence"/>
</dbReference>
<evidence type="ECO:0000256" key="7">
    <source>
        <dbReference type="ARBA" id="ARBA00023160"/>
    </source>
</evidence>
<comment type="similarity">
    <text evidence="8">Belongs to the P-Pant transferase superfamily. AcpS family.</text>
</comment>
<evidence type="ECO:0000256" key="1">
    <source>
        <dbReference type="ARBA" id="ARBA00022516"/>
    </source>
</evidence>
<dbReference type="InterPro" id="IPR037143">
    <property type="entry name" value="4-PPantetheinyl_Trfase_dom_sf"/>
</dbReference>
<protein>
    <recommendedName>
        <fullName evidence="8">Holo-[acyl-carrier-protein] synthase</fullName>
        <shortName evidence="8">Holo-ACP synthase</shortName>
        <ecNumber evidence="8">2.7.8.7</ecNumber>
    </recommendedName>
    <alternativeName>
        <fullName evidence="8">4'-phosphopantetheinyl transferase AcpS</fullName>
    </alternativeName>
</protein>
<evidence type="ECO:0000256" key="4">
    <source>
        <dbReference type="ARBA" id="ARBA00022832"/>
    </source>
</evidence>
<dbReference type="InterPro" id="IPR008278">
    <property type="entry name" value="4-PPantetheinyl_Trfase_dom"/>
</dbReference>
<organism evidence="10 11">
    <name type="scientific">Streptomyces microflavus</name>
    <name type="common">Streptomyces lipmanii</name>
    <dbReference type="NCBI Taxonomy" id="1919"/>
    <lineage>
        <taxon>Bacteria</taxon>
        <taxon>Bacillati</taxon>
        <taxon>Actinomycetota</taxon>
        <taxon>Actinomycetes</taxon>
        <taxon>Kitasatosporales</taxon>
        <taxon>Streptomycetaceae</taxon>
        <taxon>Streptomyces</taxon>
    </lineage>
</organism>
<dbReference type="HAMAP" id="MF_00101">
    <property type="entry name" value="AcpS"/>
    <property type="match status" value="1"/>
</dbReference>
<dbReference type="GO" id="GO:0008897">
    <property type="term" value="F:holo-[acyl-carrier-protein] synthase activity"/>
    <property type="evidence" value="ECO:0007669"/>
    <property type="project" value="UniProtKB-EC"/>
</dbReference>
<evidence type="ECO:0000256" key="3">
    <source>
        <dbReference type="ARBA" id="ARBA00022723"/>
    </source>
</evidence>
<dbReference type="Pfam" id="PF01648">
    <property type="entry name" value="ACPS"/>
    <property type="match status" value="1"/>
</dbReference>
<evidence type="ECO:0000313" key="11">
    <source>
        <dbReference type="Proteomes" id="UP001456562"/>
    </source>
</evidence>
<feature type="domain" description="4'-phosphopantetheinyl transferase" evidence="9">
    <location>
        <begin position="9"/>
        <end position="118"/>
    </location>
</feature>
<comment type="caution">
    <text evidence="10">The sequence shown here is derived from an EMBL/GenBank/DDBJ whole genome shotgun (WGS) entry which is preliminary data.</text>
</comment>
<dbReference type="EMBL" id="JBEJUE010000027">
    <property type="protein sequence ID" value="MER0427717.1"/>
    <property type="molecule type" value="Genomic_DNA"/>
</dbReference>
<accession>A0ABV1Q961</accession>
<keyword evidence="11" id="KW-1185">Reference proteome</keyword>
<keyword evidence="6 8" id="KW-0443">Lipid metabolism</keyword>
<evidence type="ECO:0000256" key="8">
    <source>
        <dbReference type="HAMAP-Rule" id="MF_00101"/>
    </source>
</evidence>
<keyword evidence="7 8" id="KW-0275">Fatty acid biosynthesis</keyword>
<name>A0ABV1Q961_STRMI</name>
<evidence type="ECO:0000256" key="2">
    <source>
        <dbReference type="ARBA" id="ARBA00022679"/>
    </source>
</evidence>
<keyword evidence="1 8" id="KW-0444">Lipid biosynthesis</keyword>
<comment type="catalytic activity">
    <reaction evidence="8">
        <text>apo-[ACP] + CoA = holo-[ACP] + adenosine 3',5'-bisphosphate + H(+)</text>
        <dbReference type="Rhea" id="RHEA:12068"/>
        <dbReference type="Rhea" id="RHEA-COMP:9685"/>
        <dbReference type="Rhea" id="RHEA-COMP:9690"/>
        <dbReference type="ChEBI" id="CHEBI:15378"/>
        <dbReference type="ChEBI" id="CHEBI:29999"/>
        <dbReference type="ChEBI" id="CHEBI:57287"/>
        <dbReference type="ChEBI" id="CHEBI:58343"/>
        <dbReference type="ChEBI" id="CHEBI:64479"/>
        <dbReference type="EC" id="2.7.8.7"/>
    </reaction>
</comment>
<reference evidence="10 11" key="1">
    <citation type="submission" date="2024-01" db="EMBL/GenBank/DDBJ databases">
        <title>Metagenomic exploration of the rhizosphere soil microbial community and their significance in facilitating the development of wild simulated ginseng.</title>
        <authorList>
            <person name="Huang J."/>
        </authorList>
    </citation>
    <scope>NUCLEOTIDE SEQUENCE [LARGE SCALE GENOMIC DNA]</scope>
    <source>
        <strain evidence="10 11">WY141</strain>
    </source>
</reference>
<evidence type="ECO:0000313" key="10">
    <source>
        <dbReference type="EMBL" id="MER0427717.1"/>
    </source>
</evidence>
<comment type="function">
    <text evidence="8">Transfers the 4'-phosphopantetheine moiety from coenzyme A to a Ser of acyl-carrier-protein.</text>
</comment>